<proteinExistence type="inferred from homology"/>
<dbReference type="CDD" id="cd01927">
    <property type="entry name" value="cyclophilin_WD40"/>
    <property type="match status" value="1"/>
</dbReference>
<dbReference type="Pfam" id="PF00160">
    <property type="entry name" value="Pro_isomerase"/>
    <property type="match status" value="1"/>
</dbReference>
<comment type="similarity">
    <text evidence="2">Belongs to the cyclophilin-type PPIase family.</text>
</comment>
<feature type="region of interest" description="Disordered" evidence="9">
    <location>
        <begin position="479"/>
        <end position="523"/>
    </location>
</feature>
<feature type="compositionally biased region" description="Polar residues" evidence="9">
    <location>
        <begin position="506"/>
        <end position="523"/>
    </location>
</feature>
<dbReference type="FunCoup" id="A0A316YK55">
    <property type="interactions" value="703"/>
</dbReference>
<dbReference type="EC" id="5.2.1.8" evidence="3"/>
<sequence>MADEGVEGVATVTSKRSASPEDAATASKKPKRSASDEEAEGQTSEQTKLVDGAAASSSASGRDKFFLDSLPCASRYIRSLMHRDTLTFVKVTPHTNFVLTASLDGFVKFWKKQETGVEFVKQYRAHLAPVTGLCVSADGALAASISSDGSCKVFDVVNFDLINMIKVDYTPRTCSWVHRRGRADSILAVSEEGSPTIRLYDGRGDGSPRATIESLHRAPCHLLAYNEPFDCVVSADVGGMVEYWSPTEPYEAPKGKGLWEYKSRTDLFDFKKAKSTPTSLDFSPDSSRFVTVSTADRQIRIFDFASGKLLRKYDESLQAAHDMHSGKVNESEPSELGGALQQLQVQLDDMEFGRRLALERDLDASAQDAVGNAVRAASGACSANVVFDESGTFILYGSMLGIKIINTKINEVALILGKDETTRFLNVSLFQGVANRKKAKSIALAASENPLLAAKKEEHDPTLFCTAFKRARFYMFSRQEPDNDPRSKSGAERDIFNEKPTREEQTIASLNPLNSRTGPGRSNVSQTAVLHTTMGDIHLRLFPEQVHKTVENFVGLARKGYYDGVLFHRVIKKFMLQTGDPLGDGTGGESLWGREFEDEFVRELRHDRPYVLSMANAGPNTNGSQFFITTVPAPWLDDKHTIFGRASAGFDVIHAIEAARTDRNTDKPKDDIKIMNVTIG</sequence>
<dbReference type="PANTHER" id="PTHR45625:SF4">
    <property type="entry name" value="PEPTIDYLPROLYL ISOMERASE DOMAIN AND WD REPEAT-CONTAINING PROTEIN 1"/>
    <property type="match status" value="1"/>
</dbReference>
<evidence type="ECO:0000256" key="1">
    <source>
        <dbReference type="ARBA" id="ARBA00000971"/>
    </source>
</evidence>
<organism evidence="11 12">
    <name type="scientific">Acaromyces ingoldii</name>
    <dbReference type="NCBI Taxonomy" id="215250"/>
    <lineage>
        <taxon>Eukaryota</taxon>
        <taxon>Fungi</taxon>
        <taxon>Dikarya</taxon>
        <taxon>Basidiomycota</taxon>
        <taxon>Ustilaginomycotina</taxon>
        <taxon>Exobasidiomycetes</taxon>
        <taxon>Exobasidiales</taxon>
        <taxon>Cryptobasidiaceae</taxon>
        <taxon>Acaromyces</taxon>
    </lineage>
</organism>
<feature type="repeat" description="WD" evidence="8">
    <location>
        <begin position="79"/>
        <end position="111"/>
    </location>
</feature>
<dbReference type="Proteomes" id="UP000245768">
    <property type="component" value="Unassembled WGS sequence"/>
</dbReference>
<dbReference type="InParanoid" id="A0A316YK55"/>
<dbReference type="GO" id="GO:0003755">
    <property type="term" value="F:peptidyl-prolyl cis-trans isomerase activity"/>
    <property type="evidence" value="ECO:0007669"/>
    <property type="project" value="UniProtKB-KW"/>
</dbReference>
<evidence type="ECO:0000256" key="2">
    <source>
        <dbReference type="ARBA" id="ARBA00007365"/>
    </source>
</evidence>
<dbReference type="GO" id="GO:0006457">
    <property type="term" value="P:protein folding"/>
    <property type="evidence" value="ECO:0007669"/>
    <property type="project" value="InterPro"/>
</dbReference>
<reference evidence="11" key="1">
    <citation type="journal article" date="2018" name="Mol. Biol. Evol.">
        <title>Broad Genomic Sampling Reveals a Smut Pathogenic Ancestry of the Fungal Clade Ustilaginomycotina.</title>
        <authorList>
            <person name="Kijpornyongpan T."/>
            <person name="Mondo S.J."/>
            <person name="Barry K."/>
            <person name="Sandor L."/>
            <person name="Lee J."/>
            <person name="Lipzen A."/>
            <person name="Pangilinan J."/>
            <person name="LaButti K."/>
            <person name="Hainaut M."/>
            <person name="Henrissat B."/>
            <person name="Grigoriev I.V."/>
            <person name="Spatafora J.W."/>
            <person name="Aime M.C."/>
        </authorList>
    </citation>
    <scope>NUCLEOTIDE SEQUENCE [LARGE SCALE GENOMIC DNA]</scope>
    <source>
        <strain evidence="11">MCA 4198</strain>
    </source>
</reference>
<evidence type="ECO:0000256" key="7">
    <source>
        <dbReference type="ARBA" id="ARBA00023235"/>
    </source>
</evidence>
<protein>
    <recommendedName>
        <fullName evidence="3">peptidylprolyl isomerase</fullName>
        <ecNumber evidence="3">5.2.1.8</ecNumber>
    </recommendedName>
</protein>
<dbReference type="PROSITE" id="PS50082">
    <property type="entry name" value="WD_REPEATS_2"/>
    <property type="match status" value="1"/>
</dbReference>
<keyword evidence="7" id="KW-0413">Isomerase</keyword>
<gene>
    <name evidence="11" type="ORF">FA10DRAFT_280466</name>
</gene>
<evidence type="ECO:0000256" key="5">
    <source>
        <dbReference type="ARBA" id="ARBA00022737"/>
    </source>
</evidence>
<name>A0A316YK55_9BASI</name>
<evidence type="ECO:0000256" key="4">
    <source>
        <dbReference type="ARBA" id="ARBA00022574"/>
    </source>
</evidence>
<feature type="domain" description="PPIase cyclophilin-type" evidence="10">
    <location>
        <begin position="524"/>
        <end position="679"/>
    </location>
</feature>
<dbReference type="FunFam" id="2.130.10.10:FF:000450">
    <property type="entry name" value="Peptidylprolyl isomerase domain and WD-repeat protein 1"/>
    <property type="match status" value="1"/>
</dbReference>
<dbReference type="EMBL" id="KZ819637">
    <property type="protein sequence ID" value="PWN89456.1"/>
    <property type="molecule type" value="Genomic_DNA"/>
</dbReference>
<accession>A0A316YK55</accession>
<dbReference type="PANTHER" id="PTHR45625">
    <property type="entry name" value="PEPTIDYL-PROLYL CIS-TRANS ISOMERASE-RELATED"/>
    <property type="match status" value="1"/>
</dbReference>
<evidence type="ECO:0000256" key="6">
    <source>
        <dbReference type="ARBA" id="ARBA00023110"/>
    </source>
</evidence>
<dbReference type="InterPro" id="IPR029000">
    <property type="entry name" value="Cyclophilin-like_dom_sf"/>
</dbReference>
<evidence type="ECO:0000256" key="9">
    <source>
        <dbReference type="SAM" id="MobiDB-lite"/>
    </source>
</evidence>
<dbReference type="AlphaFoldDB" id="A0A316YK55"/>
<dbReference type="STRING" id="215250.A0A316YK55"/>
<dbReference type="InterPro" id="IPR015943">
    <property type="entry name" value="WD40/YVTN_repeat-like_dom_sf"/>
</dbReference>
<dbReference type="Pfam" id="PF00400">
    <property type="entry name" value="WD40"/>
    <property type="match status" value="3"/>
</dbReference>
<dbReference type="FunFam" id="2.40.100.10:FF:000003">
    <property type="entry name" value="Peptidylprolyl isomerase domain and WD repeat-containing 1"/>
    <property type="match status" value="1"/>
</dbReference>
<keyword evidence="5" id="KW-0677">Repeat</keyword>
<evidence type="ECO:0000256" key="8">
    <source>
        <dbReference type="PROSITE-ProRule" id="PRU00221"/>
    </source>
</evidence>
<dbReference type="InterPro" id="IPR020892">
    <property type="entry name" value="Cyclophilin-type_PPIase_CS"/>
</dbReference>
<evidence type="ECO:0000256" key="3">
    <source>
        <dbReference type="ARBA" id="ARBA00013194"/>
    </source>
</evidence>
<dbReference type="OrthoDB" id="10264753at2759"/>
<dbReference type="GeneID" id="37045534"/>
<dbReference type="SMART" id="SM00320">
    <property type="entry name" value="WD40"/>
    <property type="match status" value="4"/>
</dbReference>
<comment type="catalytic activity">
    <reaction evidence="1">
        <text>[protein]-peptidylproline (omega=180) = [protein]-peptidylproline (omega=0)</text>
        <dbReference type="Rhea" id="RHEA:16237"/>
        <dbReference type="Rhea" id="RHEA-COMP:10747"/>
        <dbReference type="Rhea" id="RHEA-COMP:10748"/>
        <dbReference type="ChEBI" id="CHEBI:83833"/>
        <dbReference type="ChEBI" id="CHEBI:83834"/>
        <dbReference type="EC" id="5.2.1.8"/>
    </reaction>
</comment>
<feature type="compositionally biased region" description="Basic and acidic residues" evidence="9">
    <location>
        <begin position="479"/>
        <end position="505"/>
    </location>
</feature>
<keyword evidence="6" id="KW-0697">Rotamase</keyword>
<dbReference type="RefSeq" id="XP_025376654.1">
    <property type="nucleotide sequence ID" value="XM_025523618.1"/>
</dbReference>
<feature type="region of interest" description="Disordered" evidence="9">
    <location>
        <begin position="1"/>
        <end position="55"/>
    </location>
</feature>
<evidence type="ECO:0000313" key="12">
    <source>
        <dbReference type="Proteomes" id="UP000245768"/>
    </source>
</evidence>
<keyword evidence="4 8" id="KW-0853">WD repeat</keyword>
<dbReference type="PROSITE" id="PS00170">
    <property type="entry name" value="CSA_PPIASE_1"/>
    <property type="match status" value="1"/>
</dbReference>
<dbReference type="InterPro" id="IPR002130">
    <property type="entry name" value="Cyclophilin-type_PPIase_dom"/>
</dbReference>
<dbReference type="InterPro" id="IPR001680">
    <property type="entry name" value="WD40_rpt"/>
</dbReference>
<dbReference type="Gene3D" id="2.130.10.10">
    <property type="entry name" value="YVTN repeat-like/Quinoprotein amine dehydrogenase"/>
    <property type="match status" value="2"/>
</dbReference>
<evidence type="ECO:0000259" key="10">
    <source>
        <dbReference type="PROSITE" id="PS50072"/>
    </source>
</evidence>
<dbReference type="SUPFAM" id="SSF50978">
    <property type="entry name" value="WD40 repeat-like"/>
    <property type="match status" value="1"/>
</dbReference>
<dbReference type="PRINTS" id="PR00153">
    <property type="entry name" value="CSAPPISMRASE"/>
</dbReference>
<dbReference type="SUPFAM" id="SSF50891">
    <property type="entry name" value="Cyclophilin-like"/>
    <property type="match status" value="1"/>
</dbReference>
<evidence type="ECO:0000313" key="11">
    <source>
        <dbReference type="EMBL" id="PWN89456.1"/>
    </source>
</evidence>
<dbReference type="GO" id="GO:0005634">
    <property type="term" value="C:nucleus"/>
    <property type="evidence" value="ECO:0007669"/>
    <property type="project" value="UniProtKB-ARBA"/>
</dbReference>
<dbReference type="Gene3D" id="2.40.100.10">
    <property type="entry name" value="Cyclophilin-like"/>
    <property type="match status" value="1"/>
</dbReference>
<dbReference type="InterPro" id="IPR036322">
    <property type="entry name" value="WD40_repeat_dom_sf"/>
</dbReference>
<dbReference type="InterPro" id="IPR044666">
    <property type="entry name" value="Cyclophilin_A-like"/>
</dbReference>
<dbReference type="PROSITE" id="PS50072">
    <property type="entry name" value="CSA_PPIASE_2"/>
    <property type="match status" value="1"/>
</dbReference>
<keyword evidence="12" id="KW-1185">Reference proteome</keyword>